<sequence length="151" mass="17036">MRSLNHIHHPHLPRLRVAGFPRPRYRSSVHFPRPFHRLKLNSPIGKRGRGRRFSQRSSFQIKAFDDGDFDFDASTFDEWGDTSGAGAYVLSSSDGDDSDRDFSLNPVSDIDLPTSKVQNHDALTMSAHRLGLIGRGRKKRGQVANVCSPFF</sequence>
<reference evidence="1" key="2">
    <citation type="journal article" date="2023" name="Plants (Basel)">
        <title>Annotation of the Turnera subulata (Passifloraceae) Draft Genome Reveals the S-Locus Evolved after the Divergence of Turneroideae from Passifloroideae in a Stepwise Manner.</title>
        <authorList>
            <person name="Henning P.M."/>
            <person name="Roalson E.H."/>
            <person name="Mir W."/>
            <person name="McCubbin A.G."/>
            <person name="Shore J.S."/>
        </authorList>
    </citation>
    <scope>NUCLEOTIDE SEQUENCE</scope>
    <source>
        <strain evidence="1">F60SS</strain>
    </source>
</reference>
<proteinExistence type="predicted"/>
<accession>A0A9Q0FQP8</accession>
<organism evidence="1 2">
    <name type="scientific">Turnera subulata</name>
    <dbReference type="NCBI Taxonomy" id="218843"/>
    <lineage>
        <taxon>Eukaryota</taxon>
        <taxon>Viridiplantae</taxon>
        <taxon>Streptophyta</taxon>
        <taxon>Embryophyta</taxon>
        <taxon>Tracheophyta</taxon>
        <taxon>Spermatophyta</taxon>
        <taxon>Magnoliopsida</taxon>
        <taxon>eudicotyledons</taxon>
        <taxon>Gunneridae</taxon>
        <taxon>Pentapetalae</taxon>
        <taxon>rosids</taxon>
        <taxon>fabids</taxon>
        <taxon>Malpighiales</taxon>
        <taxon>Passifloraceae</taxon>
        <taxon>Turnera</taxon>
    </lineage>
</organism>
<protein>
    <submittedName>
        <fullName evidence="1">Uncharacterized protein</fullName>
    </submittedName>
</protein>
<evidence type="ECO:0000313" key="1">
    <source>
        <dbReference type="EMBL" id="KAJ4834935.1"/>
    </source>
</evidence>
<gene>
    <name evidence="1" type="ORF">Tsubulata_020900</name>
</gene>
<comment type="caution">
    <text evidence="1">The sequence shown here is derived from an EMBL/GenBank/DDBJ whole genome shotgun (WGS) entry which is preliminary data.</text>
</comment>
<name>A0A9Q0FQP8_9ROSI</name>
<dbReference type="EMBL" id="JAKUCV010004575">
    <property type="protein sequence ID" value="KAJ4834935.1"/>
    <property type="molecule type" value="Genomic_DNA"/>
</dbReference>
<reference evidence="1" key="1">
    <citation type="submission" date="2022-02" db="EMBL/GenBank/DDBJ databases">
        <authorList>
            <person name="Henning P.M."/>
            <person name="McCubbin A.G."/>
            <person name="Shore J.S."/>
        </authorList>
    </citation>
    <scope>NUCLEOTIDE SEQUENCE</scope>
    <source>
        <strain evidence="1">F60SS</strain>
        <tissue evidence="1">Leaves</tissue>
    </source>
</reference>
<dbReference type="OrthoDB" id="2020675at2759"/>
<evidence type="ECO:0000313" key="2">
    <source>
        <dbReference type="Proteomes" id="UP001141552"/>
    </source>
</evidence>
<dbReference type="AlphaFoldDB" id="A0A9Q0FQP8"/>
<dbReference type="Proteomes" id="UP001141552">
    <property type="component" value="Unassembled WGS sequence"/>
</dbReference>
<keyword evidence="2" id="KW-1185">Reference proteome</keyword>